<dbReference type="SUPFAM" id="SSF51658">
    <property type="entry name" value="Xylose isomerase-like"/>
    <property type="match status" value="1"/>
</dbReference>
<dbReference type="Gene3D" id="3.20.20.150">
    <property type="entry name" value="Divalent-metal-dependent TIM barrel enzymes"/>
    <property type="match status" value="1"/>
</dbReference>
<organism evidence="1 2">
    <name type="scientific">Lapidilactobacillus gannanensis</name>
    <dbReference type="NCBI Taxonomy" id="2486002"/>
    <lineage>
        <taxon>Bacteria</taxon>
        <taxon>Bacillati</taxon>
        <taxon>Bacillota</taxon>
        <taxon>Bacilli</taxon>
        <taxon>Lactobacillales</taxon>
        <taxon>Lactobacillaceae</taxon>
        <taxon>Lapidilactobacillus</taxon>
    </lineage>
</organism>
<comment type="caution">
    <text evidence="1">The sequence shown here is derived from an EMBL/GenBank/DDBJ whole genome shotgun (WGS) entry which is preliminary data.</text>
</comment>
<proteinExistence type="predicted"/>
<dbReference type="RefSeq" id="WP_225420212.1">
    <property type="nucleotide sequence ID" value="NZ_JBHTOH010000020.1"/>
</dbReference>
<dbReference type="Proteomes" id="UP001597191">
    <property type="component" value="Unassembled WGS sequence"/>
</dbReference>
<keyword evidence="1" id="KW-0413">Isomerase</keyword>
<sequence length="290" mass="32731">MIQPVSGLVDFSEGMMSMLLPLGLKGDDSQAQLQDRLQYHPATYEFYLSPADFTTNGWQKLATAIDFVKSSGVQHVVLHQPMKYQGQHVEMATNQQVRPQLYAFLQRSTAMLLDLVQQKGCQVLFHGAYSLTPAEALQQYDSVAEAEDVIWQRLAKIDAAAHDQVMFENSISELFHYGLPASDQKILATNYRLVYDVSHAFIHLHGNNELLQQSLKVLQPQIAHYHLVDSMGLFHDSLPLGVGRIDWRGVLPLLNPQATRIYEIDLADPNNCAEMLASHQYLEKIAEEIK</sequence>
<dbReference type="GO" id="GO:0016853">
    <property type="term" value="F:isomerase activity"/>
    <property type="evidence" value="ECO:0007669"/>
    <property type="project" value="UniProtKB-KW"/>
</dbReference>
<gene>
    <name evidence="1" type="ORF">ACFQ4R_03305</name>
</gene>
<evidence type="ECO:0000313" key="2">
    <source>
        <dbReference type="Proteomes" id="UP001597191"/>
    </source>
</evidence>
<protein>
    <submittedName>
        <fullName evidence="1">Sugar phosphate isomerase/epimerase</fullName>
    </submittedName>
</protein>
<name>A0ABW4BNY3_9LACO</name>
<dbReference type="EMBL" id="JBHTOH010000020">
    <property type="protein sequence ID" value="MFD1410642.1"/>
    <property type="molecule type" value="Genomic_DNA"/>
</dbReference>
<reference evidence="2" key="1">
    <citation type="journal article" date="2019" name="Int. J. Syst. Evol. Microbiol.">
        <title>The Global Catalogue of Microorganisms (GCM) 10K type strain sequencing project: providing services to taxonomists for standard genome sequencing and annotation.</title>
        <authorList>
            <consortium name="The Broad Institute Genomics Platform"/>
            <consortium name="The Broad Institute Genome Sequencing Center for Infectious Disease"/>
            <person name="Wu L."/>
            <person name="Ma J."/>
        </authorList>
    </citation>
    <scope>NUCLEOTIDE SEQUENCE [LARGE SCALE GENOMIC DNA]</scope>
    <source>
        <strain evidence="2">CCM 8937</strain>
    </source>
</reference>
<accession>A0ABW4BNY3</accession>
<dbReference type="InterPro" id="IPR036237">
    <property type="entry name" value="Xyl_isomerase-like_sf"/>
</dbReference>
<keyword evidence="2" id="KW-1185">Reference proteome</keyword>
<evidence type="ECO:0000313" key="1">
    <source>
        <dbReference type="EMBL" id="MFD1410642.1"/>
    </source>
</evidence>